<comment type="similarity">
    <text evidence="2">Belongs to the UPF0053 family.</text>
</comment>
<dbReference type="SMART" id="SM00116">
    <property type="entry name" value="CBS"/>
    <property type="match status" value="2"/>
</dbReference>
<dbReference type="PROSITE" id="PS51371">
    <property type="entry name" value="CBS"/>
    <property type="match status" value="2"/>
</dbReference>
<dbReference type="SMART" id="SM01091">
    <property type="entry name" value="CorC_HlyC"/>
    <property type="match status" value="1"/>
</dbReference>
<evidence type="ECO:0000256" key="10">
    <source>
        <dbReference type="SAM" id="Phobius"/>
    </source>
</evidence>
<proteinExistence type="inferred from homology"/>
<keyword evidence="4" id="KW-0677">Repeat</keyword>
<dbReference type="InterPro" id="IPR016169">
    <property type="entry name" value="FAD-bd_PCMH_sub2"/>
</dbReference>
<dbReference type="InterPro" id="IPR002550">
    <property type="entry name" value="CNNM"/>
</dbReference>
<evidence type="ECO:0000256" key="1">
    <source>
        <dbReference type="ARBA" id="ARBA00004141"/>
    </source>
</evidence>
<dbReference type="PROSITE" id="PS51846">
    <property type="entry name" value="CNNM"/>
    <property type="match status" value="1"/>
</dbReference>
<feature type="transmembrane region" description="Helical" evidence="10">
    <location>
        <begin position="123"/>
        <end position="145"/>
    </location>
</feature>
<dbReference type="Pfam" id="PF00571">
    <property type="entry name" value="CBS"/>
    <property type="match status" value="1"/>
</dbReference>
<name>A0AB74TQQ8_9LACT</name>
<feature type="domain" description="CNNM transmembrane" evidence="12">
    <location>
        <begin position="1"/>
        <end position="186"/>
    </location>
</feature>
<accession>A0AB74TQQ8</accession>
<evidence type="ECO:0000259" key="11">
    <source>
        <dbReference type="PROSITE" id="PS51371"/>
    </source>
</evidence>
<keyword evidence="6 8" id="KW-0129">CBS domain</keyword>
<dbReference type="FunFam" id="3.10.580.10:FF:000002">
    <property type="entry name" value="Magnesium/cobalt efflux protein CorC"/>
    <property type="match status" value="1"/>
</dbReference>
<evidence type="ECO:0000256" key="4">
    <source>
        <dbReference type="ARBA" id="ARBA00022737"/>
    </source>
</evidence>
<dbReference type="Pfam" id="PF03471">
    <property type="entry name" value="CorC_HlyC"/>
    <property type="match status" value="1"/>
</dbReference>
<dbReference type="InterPro" id="IPR005170">
    <property type="entry name" value="Transptr-assoc_dom"/>
</dbReference>
<feature type="transmembrane region" description="Helical" evidence="10">
    <location>
        <begin position="6"/>
        <end position="23"/>
    </location>
</feature>
<sequence length="430" mass="48816">MESSQFYSILIFIICIILSAFFSSSETAFTSAKAVRLKNKSEDGDKRAEKTLKLQQQFESLLSTILIGNNLVNIAGSAVATIFFVAIFPTYGGAIATIVTTLLLLFFGEIAPKLLAKLAPEKVAMFSQPMLSALMLVLKPFIWLLNKWQNLVKRFIPVDSAYTISEAELLSFVEEARVEGSIEHDEHLLVKAAIEFDDVNVSSILTPRIDVVGAEIDDPDEKIEDIFEHSPFSRLVIYEETVDNVIGVLHEKDFHRYLKAKSQQKVHATSIVSLLSEVLFVPPVMKLSDLLRLMQRNKNHMAIIIDEHGGMTGIATMEDVLEELVGEIWDERDVIEEEFHVIEPDRKFLVKGTYSIVKLFERFDIDPDEEWLSHTVSGFVIESLERMPQQGDSYTCNHYRFEVVDVKNRRVDEIMITYEPDATDDDKVTE</sequence>
<dbReference type="GO" id="GO:0050660">
    <property type="term" value="F:flavin adenine dinucleotide binding"/>
    <property type="evidence" value="ECO:0007669"/>
    <property type="project" value="InterPro"/>
</dbReference>
<keyword evidence="5 9" id="KW-1133">Transmembrane helix</keyword>
<evidence type="ECO:0000256" key="5">
    <source>
        <dbReference type="ARBA" id="ARBA00022989"/>
    </source>
</evidence>
<evidence type="ECO:0000256" key="2">
    <source>
        <dbReference type="ARBA" id="ARBA00006337"/>
    </source>
</evidence>
<dbReference type="AlphaFoldDB" id="A0AB74TQQ8"/>
<feature type="domain" description="CBS" evidence="11">
    <location>
        <begin position="274"/>
        <end position="331"/>
    </location>
</feature>
<dbReference type="Pfam" id="PF01595">
    <property type="entry name" value="CNNM"/>
    <property type="match status" value="1"/>
</dbReference>
<dbReference type="InterPro" id="IPR000644">
    <property type="entry name" value="CBS_dom"/>
</dbReference>
<feature type="transmembrane region" description="Helical" evidence="10">
    <location>
        <begin position="91"/>
        <end position="111"/>
    </location>
</feature>
<dbReference type="RefSeq" id="WP_347300375.1">
    <property type="nucleotide sequence ID" value="NZ_CP142433.1"/>
</dbReference>
<evidence type="ECO:0000259" key="12">
    <source>
        <dbReference type="PROSITE" id="PS51846"/>
    </source>
</evidence>
<dbReference type="InterPro" id="IPR044751">
    <property type="entry name" value="Ion_transp-like_CBS"/>
</dbReference>
<feature type="transmembrane region" description="Helical" evidence="10">
    <location>
        <begin position="61"/>
        <end position="85"/>
    </location>
</feature>
<evidence type="ECO:0000256" key="3">
    <source>
        <dbReference type="ARBA" id="ARBA00022692"/>
    </source>
</evidence>
<protein>
    <submittedName>
        <fullName evidence="13">Hemolysin family protein</fullName>
    </submittedName>
</protein>
<evidence type="ECO:0000313" key="13">
    <source>
        <dbReference type="EMBL" id="XBC46009.1"/>
    </source>
</evidence>
<dbReference type="SUPFAM" id="SSF54631">
    <property type="entry name" value="CBS-domain pair"/>
    <property type="match status" value="1"/>
</dbReference>
<keyword evidence="3 9" id="KW-0812">Transmembrane</keyword>
<dbReference type="PANTHER" id="PTHR22777:SF17">
    <property type="entry name" value="UPF0053 PROTEIN SLL0260"/>
    <property type="match status" value="1"/>
</dbReference>
<feature type="domain" description="CBS" evidence="11">
    <location>
        <begin position="205"/>
        <end position="266"/>
    </location>
</feature>
<dbReference type="InterPro" id="IPR036318">
    <property type="entry name" value="FAD-bd_PCMH-like_sf"/>
</dbReference>
<reference evidence="13" key="1">
    <citation type="submission" date="2023-12" db="EMBL/GenBank/DDBJ databases">
        <title>Dolosigranulum savutii sp. nov. isolated from human upper respiratory samples collected in Botswana.</title>
        <authorList>
            <person name="Kelly M.S."/>
        </authorList>
    </citation>
    <scope>NUCLEOTIDE SEQUENCE</scope>
    <source>
        <strain evidence="13">MSK433</strain>
    </source>
</reference>
<dbReference type="EMBL" id="CP142433">
    <property type="protein sequence ID" value="XBC46009.1"/>
    <property type="molecule type" value="Genomic_DNA"/>
</dbReference>
<gene>
    <name evidence="13" type="ORF">VUQ08_09255</name>
</gene>
<dbReference type="SUPFAM" id="SSF56176">
    <property type="entry name" value="FAD-binding/transporter-associated domain-like"/>
    <property type="match status" value="1"/>
</dbReference>
<dbReference type="Gene3D" id="3.30.465.10">
    <property type="match status" value="1"/>
</dbReference>
<evidence type="ECO:0000256" key="6">
    <source>
        <dbReference type="ARBA" id="ARBA00023122"/>
    </source>
</evidence>
<evidence type="ECO:0000256" key="7">
    <source>
        <dbReference type="ARBA" id="ARBA00023136"/>
    </source>
</evidence>
<dbReference type="InterPro" id="IPR046342">
    <property type="entry name" value="CBS_dom_sf"/>
</dbReference>
<dbReference type="PANTHER" id="PTHR22777">
    <property type="entry name" value="HEMOLYSIN-RELATED"/>
    <property type="match status" value="1"/>
</dbReference>
<dbReference type="CDD" id="cd04590">
    <property type="entry name" value="CBS_pair_CorC_HlyC_assoc"/>
    <property type="match status" value="1"/>
</dbReference>
<dbReference type="Gene3D" id="3.10.580.10">
    <property type="entry name" value="CBS-domain"/>
    <property type="match status" value="1"/>
</dbReference>
<evidence type="ECO:0000256" key="9">
    <source>
        <dbReference type="PROSITE-ProRule" id="PRU01193"/>
    </source>
</evidence>
<dbReference type="GO" id="GO:0005886">
    <property type="term" value="C:plasma membrane"/>
    <property type="evidence" value="ECO:0007669"/>
    <property type="project" value="TreeGrafter"/>
</dbReference>
<organism evidence="13">
    <name type="scientific">Dolosigranulum savutiense</name>
    <dbReference type="NCBI Taxonomy" id="3110288"/>
    <lineage>
        <taxon>Bacteria</taxon>
        <taxon>Bacillati</taxon>
        <taxon>Bacillota</taxon>
        <taxon>Bacilli</taxon>
        <taxon>Lactobacillales</taxon>
        <taxon>Carnobacteriaceae</taxon>
        <taxon>Dolosigranulum</taxon>
    </lineage>
</organism>
<keyword evidence="7 9" id="KW-0472">Membrane</keyword>
<comment type="subcellular location">
    <subcellularLocation>
        <location evidence="1">Membrane</location>
        <topology evidence="1">Multi-pass membrane protein</topology>
    </subcellularLocation>
</comment>
<evidence type="ECO:0000256" key="8">
    <source>
        <dbReference type="PROSITE-ProRule" id="PRU00703"/>
    </source>
</evidence>